<dbReference type="InterPro" id="IPR036188">
    <property type="entry name" value="FAD/NAD-bd_sf"/>
</dbReference>
<evidence type="ECO:0000313" key="2">
    <source>
        <dbReference type="Proteomes" id="UP000596857"/>
    </source>
</evidence>
<protein>
    <submittedName>
        <fullName evidence="1">Oleate hydratase</fullName>
        <ecNumber evidence="1">4.2.1.53</ecNumber>
    </submittedName>
</protein>
<comment type="caution">
    <text evidence="1">The sequence shown here is derived from an EMBL/GenBank/DDBJ whole genome shotgun (WGS) entry which is preliminary data.</text>
</comment>
<dbReference type="PANTHER" id="PTHR37417:SF2">
    <property type="entry name" value="67 KDA MYOSIN-CROSS-REACTIVE ANTIGEN FAMILY PROTEIN (AFU_ORTHOLOGUE AFUA_5G09970)"/>
    <property type="match status" value="1"/>
</dbReference>
<name>A0ABX1YH61_9BACL</name>
<keyword evidence="2" id="KW-1185">Reference proteome</keyword>
<dbReference type="EMBL" id="WHOB01000035">
    <property type="protein sequence ID" value="NOU79829.1"/>
    <property type="molecule type" value="Genomic_DNA"/>
</dbReference>
<accession>A0ABX1YH61</accession>
<dbReference type="EC" id="4.2.1.53" evidence="1"/>
<dbReference type="SUPFAM" id="SSF51905">
    <property type="entry name" value="FAD/NAD(P)-binding domain"/>
    <property type="match status" value="1"/>
</dbReference>
<dbReference type="PANTHER" id="PTHR37417">
    <property type="entry name" value="67 KDA MYOSIN-CROSS-REACTIVE ANTIGEN FAMILY PROTEIN (AFU_ORTHOLOGUE AFUA_5G09970)"/>
    <property type="match status" value="1"/>
</dbReference>
<dbReference type="Proteomes" id="UP000596857">
    <property type="component" value="Unassembled WGS sequence"/>
</dbReference>
<dbReference type="Pfam" id="PF06100">
    <property type="entry name" value="MCRA"/>
    <property type="match status" value="1"/>
</dbReference>
<evidence type="ECO:0000313" key="1">
    <source>
        <dbReference type="EMBL" id="NOU79829.1"/>
    </source>
</evidence>
<keyword evidence="1" id="KW-0456">Lyase</keyword>
<reference evidence="1 2" key="1">
    <citation type="submission" date="2019-10" db="EMBL/GenBank/DDBJ databases">
        <title>Description of Paenibacillus terricola sp. nov.</title>
        <authorList>
            <person name="Carlier A."/>
            <person name="Qi S."/>
        </authorList>
    </citation>
    <scope>NUCLEOTIDE SEQUENCE [LARGE SCALE GENOMIC DNA]</scope>
    <source>
        <strain evidence="1 2">LMG 31459</strain>
    </source>
</reference>
<dbReference type="InterPro" id="IPR010354">
    <property type="entry name" value="Oleate_hydratase"/>
</dbReference>
<dbReference type="Gene3D" id="3.30.9.80">
    <property type="match status" value="1"/>
</dbReference>
<proteinExistence type="predicted"/>
<sequence>MIPSTAALYYTRFRYSNQANLWRRQSVKKEYGNEQVYFVGGGIASLAGAAYLVRDCGFPGQNIHIIEEMKILGGSNDGSGNEEHGYVIRGGRMLNDETYENLWELLNTIPSIDQPGLTLREEITQFDDANPTRSKARLVDSKGEIQDVNSMGFDMADRLALGKLIITPEAKMGKARINDWFGPHFFTTNFWYMWATTFAFQPWHSAVELKRYMIRFIHEFPRIQTLEGVTRTPYNQYDSIILPLHQYLEPFGVDFTLKCTVTDLEFKEGDGITVTKMKVSRQGVEDVIEINEGDRVIITNGSMTEGSSLGSMTSAPRLNGKGSSWKLWENIAAKKPGLGNPSSFDDHVDESKWESFTVTFQDSKFFDLMEDFTRNRAGTGALVTFKDSSWLMSVVLAFQPHFRNQPEHVKVFWGYGLYPDKVGDYVHKKMCDCTGEEIMKELIGHLHFEAHKEEIMATANCIPCMMPYITSQFMPRLNSDRPQVVPEGSSNLAFVGQYCEIPDDVVFTEEYSVRAARIAVYTLFGINRPVEPIKEYQHDVRTLLSSLVTSFR</sequence>
<dbReference type="GO" id="GO:0050151">
    <property type="term" value="F:oleate hydratase activity"/>
    <property type="evidence" value="ECO:0007669"/>
    <property type="project" value="UniProtKB-EC"/>
</dbReference>
<organism evidence="1 2">
    <name type="scientific">Paenibacillus phytohabitans</name>
    <dbReference type="NCBI Taxonomy" id="2654978"/>
    <lineage>
        <taxon>Bacteria</taxon>
        <taxon>Bacillati</taxon>
        <taxon>Bacillota</taxon>
        <taxon>Bacilli</taxon>
        <taxon>Bacillales</taxon>
        <taxon>Paenibacillaceae</taxon>
        <taxon>Paenibacillus</taxon>
    </lineage>
</organism>
<dbReference type="NCBIfam" id="NF010584">
    <property type="entry name" value="PRK13977.1"/>
    <property type="match status" value="1"/>
</dbReference>
<gene>
    <name evidence="1" type="ORF">GC101_13185</name>
</gene>
<dbReference type="Gene3D" id="3.50.50.60">
    <property type="entry name" value="FAD/NAD(P)-binding domain"/>
    <property type="match status" value="2"/>
</dbReference>